<feature type="domain" description="Nucleoside transporter/FeoB GTPase Gate" evidence="2">
    <location>
        <begin position="47"/>
        <end position="147"/>
    </location>
</feature>
<dbReference type="Pfam" id="PF07670">
    <property type="entry name" value="Gate"/>
    <property type="match status" value="1"/>
</dbReference>
<evidence type="ECO:0000313" key="3">
    <source>
        <dbReference type="EMBL" id="AJD91348.1"/>
    </source>
</evidence>
<keyword evidence="1" id="KW-0812">Transmembrane</keyword>
<dbReference type="GO" id="GO:0005886">
    <property type="term" value="C:plasma membrane"/>
    <property type="evidence" value="ECO:0007669"/>
    <property type="project" value="TreeGrafter"/>
</dbReference>
<keyword evidence="4" id="KW-1185">Reference proteome</keyword>
<evidence type="ECO:0000256" key="1">
    <source>
        <dbReference type="SAM" id="Phobius"/>
    </source>
</evidence>
<dbReference type="PANTHER" id="PTHR35793">
    <property type="entry name" value="INNER MEMBRANE PROTEIN YJIG"/>
    <property type="match status" value="1"/>
</dbReference>
<gene>
    <name evidence="3" type="ORF">JMA_20310</name>
</gene>
<dbReference type="InterPro" id="IPR011642">
    <property type="entry name" value="Gate_dom"/>
</dbReference>
<dbReference type="InterPro" id="IPR052549">
    <property type="entry name" value="SpmB"/>
</dbReference>
<sequence>MIELIYLSKLILPLLILTILLAALFTKTDAYSAFVSGGKEGLQMAAELLPFLVGMMAAISVLRSSGLLLYITNLIAPLFAYFSVPAELFPLFLTRPISGTAALSITADLTHTYGPEHMISRLAAVIQGSTDTTLYVLTIYFGAVGIKKMGRALAVGLLADLTGMILAVMITVWYFQNIWS</sequence>
<name>A0A0B5AS17_9BACL</name>
<protein>
    <submittedName>
        <fullName evidence="3">Spore maturation protein SpmB</fullName>
    </submittedName>
</protein>
<feature type="transmembrane region" description="Helical" evidence="1">
    <location>
        <begin position="153"/>
        <end position="175"/>
    </location>
</feature>
<accession>A0A0B5AS17</accession>
<dbReference type="HOGENOM" id="CLU_127717_0_0_9"/>
<dbReference type="KEGG" id="jeo:JMA_20310"/>
<organism evidence="3 4">
    <name type="scientific">Jeotgalibacillus malaysiensis</name>
    <dbReference type="NCBI Taxonomy" id="1508404"/>
    <lineage>
        <taxon>Bacteria</taxon>
        <taxon>Bacillati</taxon>
        <taxon>Bacillota</taxon>
        <taxon>Bacilli</taxon>
        <taxon>Bacillales</taxon>
        <taxon>Caryophanaceae</taxon>
        <taxon>Jeotgalibacillus</taxon>
    </lineage>
</organism>
<proteinExistence type="predicted"/>
<reference evidence="3 4" key="1">
    <citation type="submission" date="2014-08" db="EMBL/GenBank/DDBJ databases">
        <title>Complete genome of a marine bacteria Jeotgalibacillus malaysiensis.</title>
        <authorList>
            <person name="Yaakop A.S."/>
            <person name="Chan K.-G."/>
            <person name="Goh K.M."/>
        </authorList>
    </citation>
    <scope>NUCLEOTIDE SEQUENCE [LARGE SCALE GENOMIC DNA]</scope>
    <source>
        <strain evidence="3 4">D5</strain>
    </source>
</reference>
<keyword evidence="1" id="KW-0472">Membrane</keyword>
<dbReference type="EMBL" id="CP009416">
    <property type="protein sequence ID" value="AJD91348.1"/>
    <property type="molecule type" value="Genomic_DNA"/>
</dbReference>
<dbReference type="AlphaFoldDB" id="A0A0B5AS17"/>
<evidence type="ECO:0000313" key="4">
    <source>
        <dbReference type="Proteomes" id="UP000031449"/>
    </source>
</evidence>
<dbReference type="Proteomes" id="UP000031449">
    <property type="component" value="Chromosome"/>
</dbReference>
<feature type="transmembrane region" description="Helical" evidence="1">
    <location>
        <begin position="42"/>
        <end position="62"/>
    </location>
</feature>
<dbReference type="BioCyc" id="JESP1508404:G14D9-11286-MONOMER"/>
<feature type="transmembrane region" description="Helical" evidence="1">
    <location>
        <begin position="118"/>
        <end position="141"/>
    </location>
</feature>
<evidence type="ECO:0000259" key="2">
    <source>
        <dbReference type="Pfam" id="PF07670"/>
    </source>
</evidence>
<feature type="transmembrane region" description="Helical" evidence="1">
    <location>
        <begin position="67"/>
        <end position="84"/>
    </location>
</feature>
<dbReference type="STRING" id="1508404.JMA_20310"/>
<dbReference type="PANTHER" id="PTHR35793:SF2">
    <property type="entry name" value="INNER MEMBRANE PROTEIN YJIG"/>
    <property type="match status" value="1"/>
</dbReference>
<keyword evidence="1" id="KW-1133">Transmembrane helix</keyword>